<gene>
    <name evidence="2" type="ORF">HGRIS_005728</name>
</gene>
<feature type="compositionally biased region" description="Low complexity" evidence="1">
    <location>
        <begin position="203"/>
        <end position="212"/>
    </location>
</feature>
<proteinExistence type="predicted"/>
<reference evidence="3" key="1">
    <citation type="submission" date="2024-06" db="EMBL/GenBank/DDBJ databases">
        <title>Multi-omics analyses provide insights into the biosynthesis of the anticancer antibiotic pleurotin in Hohenbuehelia grisea.</title>
        <authorList>
            <person name="Weaver J.A."/>
            <person name="Alberti F."/>
        </authorList>
    </citation>
    <scope>NUCLEOTIDE SEQUENCE [LARGE SCALE GENOMIC DNA]</scope>
    <source>
        <strain evidence="3">T-177</strain>
    </source>
</reference>
<organism evidence="2 3">
    <name type="scientific">Hohenbuehelia grisea</name>
    <dbReference type="NCBI Taxonomy" id="104357"/>
    <lineage>
        <taxon>Eukaryota</taxon>
        <taxon>Fungi</taxon>
        <taxon>Dikarya</taxon>
        <taxon>Basidiomycota</taxon>
        <taxon>Agaricomycotina</taxon>
        <taxon>Agaricomycetes</taxon>
        <taxon>Agaricomycetidae</taxon>
        <taxon>Agaricales</taxon>
        <taxon>Pleurotineae</taxon>
        <taxon>Pleurotaceae</taxon>
        <taxon>Hohenbuehelia</taxon>
    </lineage>
</organism>
<evidence type="ECO:0000313" key="3">
    <source>
        <dbReference type="Proteomes" id="UP001556367"/>
    </source>
</evidence>
<accession>A0ABR3JZZ8</accession>
<feature type="region of interest" description="Disordered" evidence="1">
    <location>
        <begin position="192"/>
        <end position="221"/>
    </location>
</feature>
<sequence length="312" mass="35316">MLSLARPTPHSLVQHGIRQLSAQCCLQARPRVVARPDLKTTGTPLARSLHTWFQRHDCRWAHGAAVGSSQEPRSLWQCAHHREFSTFPPLHSKTPPKRKPMKYTLNFMPYGWSIDFDAYPLRDALFGPSEHFLRIPQIDMIVKIHYRIPGEIHPIAWRTHWVRSPLFPENSLLFAVGEKFYLLGFSQPQGKPISGVKTEDEVSASAAESDASSPPPTTVDVYQPPPSNLAHYDVPKAINELRYPTAGALGRGLKNHKRGISHLPHYRAQKSSQGRQMLNRILDRDPTVAEDLFKEGYLSYLPKDEVEVEPSS</sequence>
<evidence type="ECO:0000313" key="2">
    <source>
        <dbReference type="EMBL" id="KAL0960703.1"/>
    </source>
</evidence>
<dbReference type="EMBL" id="JASNQZ010000001">
    <property type="protein sequence ID" value="KAL0960703.1"/>
    <property type="molecule type" value="Genomic_DNA"/>
</dbReference>
<comment type="caution">
    <text evidence="2">The sequence shown here is derived from an EMBL/GenBank/DDBJ whole genome shotgun (WGS) entry which is preliminary data.</text>
</comment>
<keyword evidence="3" id="KW-1185">Reference proteome</keyword>
<name>A0ABR3JZZ8_9AGAR</name>
<dbReference type="Proteomes" id="UP001556367">
    <property type="component" value="Unassembled WGS sequence"/>
</dbReference>
<protein>
    <submittedName>
        <fullName evidence="2">Uncharacterized protein</fullName>
    </submittedName>
</protein>
<evidence type="ECO:0000256" key="1">
    <source>
        <dbReference type="SAM" id="MobiDB-lite"/>
    </source>
</evidence>